<dbReference type="Proteomes" id="UP001176960">
    <property type="component" value="Unassembled WGS sequence"/>
</dbReference>
<evidence type="ECO:0000313" key="4">
    <source>
        <dbReference type="Proteomes" id="UP001176960"/>
    </source>
</evidence>
<dbReference type="AlphaFoldDB" id="A0AA35UQD9"/>
<organism evidence="3 4">
    <name type="scientific">Brytella acorum</name>
    <dbReference type="NCBI Taxonomy" id="2959299"/>
    <lineage>
        <taxon>Bacteria</taxon>
        <taxon>Pseudomonadati</taxon>
        <taxon>Pseudomonadota</taxon>
        <taxon>Alphaproteobacteria</taxon>
        <taxon>Acetobacterales</taxon>
        <taxon>Acetobacteraceae</taxon>
        <taxon>Brytella</taxon>
    </lineage>
</organism>
<dbReference type="PANTHER" id="PTHR12526">
    <property type="entry name" value="GLYCOSYLTRANSFERASE"/>
    <property type="match status" value="1"/>
</dbReference>
<evidence type="ECO:0000259" key="2">
    <source>
        <dbReference type="Pfam" id="PF13439"/>
    </source>
</evidence>
<protein>
    <submittedName>
        <fullName evidence="3">Glycosyltransferase</fullName>
    </submittedName>
</protein>
<feature type="domain" description="Glycosyl transferase family 1" evidence="1">
    <location>
        <begin position="193"/>
        <end position="327"/>
    </location>
</feature>
<dbReference type="Pfam" id="PF00534">
    <property type="entry name" value="Glycos_transf_1"/>
    <property type="match status" value="1"/>
</dbReference>
<dbReference type="SUPFAM" id="SSF53756">
    <property type="entry name" value="UDP-Glycosyltransferase/glycogen phosphorylase"/>
    <property type="match status" value="1"/>
</dbReference>
<reference evidence="3" key="1">
    <citation type="submission" date="2023-03" db="EMBL/GenBank/DDBJ databases">
        <authorList>
            <person name="Cleenwerck I."/>
        </authorList>
    </citation>
    <scope>NUCLEOTIDE SEQUENCE</scope>
    <source>
        <strain evidence="3">LMG 32879</strain>
    </source>
</reference>
<name>A0AA35UQD9_9PROT</name>
<feature type="domain" description="Glycosyltransferase subfamily 4-like N-terminal" evidence="2">
    <location>
        <begin position="13"/>
        <end position="171"/>
    </location>
</feature>
<sequence>MTIGVVIHDFSLGGSERIAIRLANYWSEQGHDVTVFCGREHGQMLGLVSKTVKIVTSIPVIVRGRNSVQTLAYAAQKYFTLNPVDFCYVPGNYHWPVSYRLGKIPISSRPIIVSQISSLIYKPNRKPIFQKLFNFRMRILLKKSDVVVAMDPITAQQSNAILGRDDTIVIPLPALPVRSFPLSDLPSAVPYSVMAAGRLTEQKGFDTLINAFRLVVNVHPEARLTIYGEGEDRSALEFQIETLQLQNNVHLFGYVSNIIPFLKENSLFVLSSRREGYGAVLLEALDAGCRIVTTDCTPAIRDIFLNTLVGKVVPVDDVLKLSKAIIEELSHFYSEIDFDSKKLDRYRINIGGDLYIKAVRTIKRYNQKV</sequence>
<dbReference type="EMBL" id="CATKSH010000004">
    <property type="protein sequence ID" value="CAI9120176.1"/>
    <property type="molecule type" value="Genomic_DNA"/>
</dbReference>
<dbReference type="InterPro" id="IPR028098">
    <property type="entry name" value="Glyco_trans_4-like_N"/>
</dbReference>
<dbReference type="PANTHER" id="PTHR12526:SF630">
    <property type="entry name" value="GLYCOSYLTRANSFERASE"/>
    <property type="match status" value="1"/>
</dbReference>
<dbReference type="Pfam" id="PF13439">
    <property type="entry name" value="Glyco_transf_4"/>
    <property type="match status" value="1"/>
</dbReference>
<dbReference type="Gene3D" id="3.40.50.2000">
    <property type="entry name" value="Glycogen Phosphorylase B"/>
    <property type="match status" value="2"/>
</dbReference>
<dbReference type="InterPro" id="IPR001296">
    <property type="entry name" value="Glyco_trans_1"/>
</dbReference>
<evidence type="ECO:0000313" key="3">
    <source>
        <dbReference type="EMBL" id="CAI9120176.1"/>
    </source>
</evidence>
<evidence type="ECO:0000259" key="1">
    <source>
        <dbReference type="Pfam" id="PF00534"/>
    </source>
</evidence>
<accession>A0AA35UQD9</accession>
<keyword evidence="4" id="KW-1185">Reference proteome</keyword>
<proteinExistence type="predicted"/>
<comment type="caution">
    <text evidence="3">The sequence shown here is derived from an EMBL/GenBank/DDBJ whole genome shotgun (WGS) entry which is preliminary data.</text>
</comment>
<dbReference type="RefSeq" id="WP_289841964.1">
    <property type="nucleotide sequence ID" value="NZ_CATKSH010000004.1"/>
</dbReference>
<gene>
    <name evidence="3" type="ORF">LMG32879_001005</name>
</gene>
<dbReference type="GO" id="GO:0016757">
    <property type="term" value="F:glycosyltransferase activity"/>
    <property type="evidence" value="ECO:0007669"/>
    <property type="project" value="InterPro"/>
</dbReference>
<dbReference type="CDD" id="cd03811">
    <property type="entry name" value="GT4_GT28_WabH-like"/>
    <property type="match status" value="1"/>
</dbReference>